<evidence type="ECO:0000256" key="2">
    <source>
        <dbReference type="SAM" id="MobiDB-lite"/>
    </source>
</evidence>
<keyword evidence="1" id="KW-0175">Coiled coil</keyword>
<sequence>MAKDSLVARVSFSSEDSSTLCAGDLGLGFGLKPGGLPKSHLTSAEFREPLSFLADLQSPVIEQLESPEFAEDYEGKHENSNWRNSLEERVEQIQEKTGSSRISSFMISLPKRSFSFTSRNRKTTEIATHNSGTSRKERSRELKRINSVRERSLVDDSDYQSLQRKLLKAKQEIETLTVDLEACQQQLQSKYGAVKIIQKLSRLEQARQKQHSIKALEASKRLEKEVNLLQWELELKQSYLLDSEQTWAERFDRVATENAALMVALQSRGDELRKITIEKMTMMRERDELAAALEVRDRIKYDLSSPDREGIISTGDLIMELATLGACQCRGKNQEPCACARAAVNAKREVAKLKNELELVYRREEEALLTADAYRVAFEQQLAKNSTLICDLLEKSNRRKQFGCPDPVKKRTQRENGVKAREDLIHEMQIHKDEIVEELLSMLNDNSEALVHQRLATKMLAAKMREMEKDHSEQSPRKSN</sequence>
<dbReference type="InterPro" id="IPR034608">
    <property type="entry name" value="CCDC125"/>
</dbReference>
<name>A0AAD9R3V4_ACRCE</name>
<reference evidence="3" key="2">
    <citation type="journal article" date="2023" name="Science">
        <title>Genomic signatures of disease resistance in endangered staghorn corals.</title>
        <authorList>
            <person name="Vollmer S.V."/>
            <person name="Selwyn J.D."/>
            <person name="Despard B.A."/>
            <person name="Roesel C.L."/>
        </authorList>
    </citation>
    <scope>NUCLEOTIDE SEQUENCE</scope>
    <source>
        <strain evidence="3">K2</strain>
    </source>
</reference>
<feature type="coiled-coil region" evidence="1">
    <location>
        <begin position="159"/>
        <end position="186"/>
    </location>
</feature>
<evidence type="ECO:0000313" key="3">
    <source>
        <dbReference type="EMBL" id="KAK2572335.1"/>
    </source>
</evidence>
<reference evidence="3" key="1">
    <citation type="journal article" date="2023" name="G3 (Bethesda)">
        <title>Whole genome assembly and annotation of the endangered Caribbean coral Acropora cervicornis.</title>
        <authorList>
            <person name="Selwyn J.D."/>
            <person name="Vollmer S.V."/>
        </authorList>
    </citation>
    <scope>NUCLEOTIDE SEQUENCE</scope>
    <source>
        <strain evidence="3">K2</strain>
    </source>
</reference>
<dbReference type="PANTHER" id="PTHR28616:SF1">
    <property type="entry name" value="COILED-COIL DOMAIN-CONTAINING PROTEIN 125"/>
    <property type="match status" value="1"/>
</dbReference>
<protein>
    <submittedName>
        <fullName evidence="3">Coiled-coil domain-containing protein 125</fullName>
    </submittedName>
</protein>
<gene>
    <name evidence="3" type="ORF">P5673_002562</name>
</gene>
<dbReference type="PANTHER" id="PTHR28616">
    <property type="entry name" value="COILED-COIL DOMAIN-CONTAINING PROTEIN 125"/>
    <property type="match status" value="1"/>
</dbReference>
<dbReference type="EMBL" id="JARQWQ010000004">
    <property type="protein sequence ID" value="KAK2572335.1"/>
    <property type="molecule type" value="Genomic_DNA"/>
</dbReference>
<dbReference type="Proteomes" id="UP001249851">
    <property type="component" value="Unassembled WGS sequence"/>
</dbReference>
<keyword evidence="4" id="KW-1185">Reference proteome</keyword>
<evidence type="ECO:0000313" key="4">
    <source>
        <dbReference type="Proteomes" id="UP001249851"/>
    </source>
</evidence>
<evidence type="ECO:0000256" key="1">
    <source>
        <dbReference type="SAM" id="Coils"/>
    </source>
</evidence>
<proteinExistence type="predicted"/>
<dbReference type="GO" id="GO:2000146">
    <property type="term" value="P:negative regulation of cell motility"/>
    <property type="evidence" value="ECO:0007669"/>
    <property type="project" value="TreeGrafter"/>
</dbReference>
<comment type="caution">
    <text evidence="3">The sequence shown here is derived from an EMBL/GenBank/DDBJ whole genome shotgun (WGS) entry which is preliminary data.</text>
</comment>
<dbReference type="AlphaFoldDB" id="A0AAD9R3V4"/>
<dbReference type="GO" id="GO:0005737">
    <property type="term" value="C:cytoplasm"/>
    <property type="evidence" value="ECO:0007669"/>
    <property type="project" value="TreeGrafter"/>
</dbReference>
<accession>A0AAD9R3V4</accession>
<organism evidence="3 4">
    <name type="scientific">Acropora cervicornis</name>
    <name type="common">Staghorn coral</name>
    <dbReference type="NCBI Taxonomy" id="6130"/>
    <lineage>
        <taxon>Eukaryota</taxon>
        <taxon>Metazoa</taxon>
        <taxon>Cnidaria</taxon>
        <taxon>Anthozoa</taxon>
        <taxon>Hexacorallia</taxon>
        <taxon>Scleractinia</taxon>
        <taxon>Astrocoeniina</taxon>
        <taxon>Acroporidae</taxon>
        <taxon>Acropora</taxon>
    </lineage>
</organism>
<dbReference type="GO" id="GO:0035024">
    <property type="term" value="P:negative regulation of Rho protein signal transduction"/>
    <property type="evidence" value="ECO:0007669"/>
    <property type="project" value="TreeGrafter"/>
</dbReference>
<feature type="region of interest" description="Disordered" evidence="2">
    <location>
        <begin position="121"/>
        <end position="142"/>
    </location>
</feature>